<evidence type="ECO:0000313" key="2">
    <source>
        <dbReference type="Proteomes" id="UP000887013"/>
    </source>
</evidence>
<dbReference type="EMBL" id="BMAW01080885">
    <property type="protein sequence ID" value="GFU21767.1"/>
    <property type="molecule type" value="Genomic_DNA"/>
</dbReference>
<organism evidence="1 2">
    <name type="scientific">Nephila pilipes</name>
    <name type="common">Giant wood spider</name>
    <name type="synonym">Nephila maculata</name>
    <dbReference type="NCBI Taxonomy" id="299642"/>
    <lineage>
        <taxon>Eukaryota</taxon>
        <taxon>Metazoa</taxon>
        <taxon>Ecdysozoa</taxon>
        <taxon>Arthropoda</taxon>
        <taxon>Chelicerata</taxon>
        <taxon>Arachnida</taxon>
        <taxon>Araneae</taxon>
        <taxon>Araneomorphae</taxon>
        <taxon>Entelegynae</taxon>
        <taxon>Araneoidea</taxon>
        <taxon>Nephilidae</taxon>
        <taxon>Nephila</taxon>
    </lineage>
</organism>
<dbReference type="AlphaFoldDB" id="A0A8X6ULD6"/>
<proteinExistence type="predicted"/>
<gene>
    <name evidence="1" type="ORF">NPIL_309752</name>
</gene>
<dbReference type="OrthoDB" id="206088at2759"/>
<reference evidence="1" key="1">
    <citation type="submission" date="2020-08" db="EMBL/GenBank/DDBJ databases">
        <title>Multicomponent nature underlies the extraordinary mechanical properties of spider dragline silk.</title>
        <authorList>
            <person name="Kono N."/>
            <person name="Nakamura H."/>
            <person name="Mori M."/>
            <person name="Yoshida Y."/>
            <person name="Ohtoshi R."/>
            <person name="Malay A.D."/>
            <person name="Moran D.A.P."/>
            <person name="Tomita M."/>
            <person name="Numata K."/>
            <person name="Arakawa K."/>
        </authorList>
    </citation>
    <scope>NUCLEOTIDE SEQUENCE</scope>
</reference>
<dbReference type="Gene3D" id="3.30.470.30">
    <property type="entry name" value="DNA ligase/mRNA capping enzyme"/>
    <property type="match status" value="1"/>
</dbReference>
<sequence length="124" mass="14878">MVAKGDLRPCQKRLTRFKSCLCFKEYLQEQTLILKTIYCECQTLIYSYQFHWRGEYYLSSRTLSALSSRTMKPMFAHPTNIDDEVLNRFGGNEFTCEFKYDGGRALNFFFFWMQMMPILFFEFA</sequence>
<evidence type="ECO:0000313" key="1">
    <source>
        <dbReference type="EMBL" id="GFU21767.1"/>
    </source>
</evidence>
<comment type="caution">
    <text evidence="1">The sequence shown here is derived from an EMBL/GenBank/DDBJ whole genome shotgun (WGS) entry which is preliminary data.</text>
</comment>
<dbReference type="Proteomes" id="UP000887013">
    <property type="component" value="Unassembled WGS sequence"/>
</dbReference>
<name>A0A8X6ULD6_NEPPI</name>
<dbReference type="SUPFAM" id="SSF56091">
    <property type="entry name" value="DNA ligase/mRNA capping enzyme, catalytic domain"/>
    <property type="match status" value="1"/>
</dbReference>
<accession>A0A8X6ULD6</accession>
<protein>
    <submittedName>
        <fullName evidence="1">Uncharacterized protein</fullName>
    </submittedName>
</protein>
<keyword evidence="2" id="KW-1185">Reference proteome</keyword>